<evidence type="ECO:0000256" key="3">
    <source>
        <dbReference type="ARBA" id="ARBA00023163"/>
    </source>
</evidence>
<gene>
    <name evidence="5" type="ORF">FFV09_11595</name>
</gene>
<keyword evidence="2" id="KW-0238">DNA-binding</keyword>
<dbReference type="SMART" id="SM00347">
    <property type="entry name" value="HTH_MARR"/>
    <property type="match status" value="1"/>
</dbReference>
<dbReference type="AlphaFoldDB" id="A0A4Y6V589"/>
<evidence type="ECO:0000313" key="5">
    <source>
        <dbReference type="EMBL" id="QDH23746.1"/>
    </source>
</evidence>
<protein>
    <submittedName>
        <fullName evidence="5">MarR family transcriptional regulator</fullName>
    </submittedName>
</protein>
<keyword evidence="3" id="KW-0804">Transcription</keyword>
<dbReference type="EMBL" id="CP041217">
    <property type="protein sequence ID" value="QDH23746.1"/>
    <property type="molecule type" value="Genomic_DNA"/>
</dbReference>
<organism evidence="5 6">
    <name type="scientific">Saccharibacillus brassicae</name>
    <dbReference type="NCBI Taxonomy" id="2583377"/>
    <lineage>
        <taxon>Bacteria</taxon>
        <taxon>Bacillati</taxon>
        <taxon>Bacillota</taxon>
        <taxon>Bacilli</taxon>
        <taxon>Bacillales</taxon>
        <taxon>Paenibacillaceae</taxon>
        <taxon>Saccharibacillus</taxon>
    </lineage>
</organism>
<evidence type="ECO:0000259" key="4">
    <source>
        <dbReference type="PROSITE" id="PS50995"/>
    </source>
</evidence>
<sequence>MNAQQGQMLGHIYRFREDGIIQNELAKHFNRTGASVSSMLQGLEKKGYVKRIVPEGNERQKKVYVTKKAKALIPEFDRMFVELEQRITAGLKPEETEALHALLEQVKSRL</sequence>
<feature type="domain" description="HTH marR-type" evidence="4">
    <location>
        <begin position="1"/>
        <end position="108"/>
    </location>
</feature>
<dbReference type="Gene3D" id="1.10.10.10">
    <property type="entry name" value="Winged helix-like DNA-binding domain superfamily/Winged helix DNA-binding domain"/>
    <property type="match status" value="1"/>
</dbReference>
<dbReference type="InterPro" id="IPR036388">
    <property type="entry name" value="WH-like_DNA-bd_sf"/>
</dbReference>
<proteinExistence type="predicted"/>
<dbReference type="InterPro" id="IPR000835">
    <property type="entry name" value="HTH_MarR-typ"/>
</dbReference>
<evidence type="ECO:0000313" key="6">
    <source>
        <dbReference type="Proteomes" id="UP000316968"/>
    </source>
</evidence>
<accession>A0A4Y6V589</accession>
<keyword evidence="1" id="KW-0805">Transcription regulation</keyword>
<evidence type="ECO:0000256" key="1">
    <source>
        <dbReference type="ARBA" id="ARBA00023015"/>
    </source>
</evidence>
<dbReference type="Pfam" id="PF12802">
    <property type="entry name" value="MarR_2"/>
    <property type="match status" value="1"/>
</dbReference>
<dbReference type="PRINTS" id="PR00598">
    <property type="entry name" value="HTHMARR"/>
</dbReference>
<dbReference type="PANTHER" id="PTHR42756">
    <property type="entry name" value="TRANSCRIPTIONAL REGULATOR, MARR"/>
    <property type="match status" value="1"/>
</dbReference>
<dbReference type="GO" id="GO:0003700">
    <property type="term" value="F:DNA-binding transcription factor activity"/>
    <property type="evidence" value="ECO:0007669"/>
    <property type="project" value="InterPro"/>
</dbReference>
<dbReference type="SUPFAM" id="SSF46785">
    <property type="entry name" value="Winged helix' DNA-binding domain"/>
    <property type="match status" value="1"/>
</dbReference>
<dbReference type="PROSITE" id="PS50995">
    <property type="entry name" value="HTH_MARR_2"/>
    <property type="match status" value="1"/>
</dbReference>
<dbReference type="OrthoDB" id="2612963at2"/>
<dbReference type="GO" id="GO:0003677">
    <property type="term" value="F:DNA binding"/>
    <property type="evidence" value="ECO:0007669"/>
    <property type="project" value="UniProtKB-KW"/>
</dbReference>
<dbReference type="PANTHER" id="PTHR42756:SF1">
    <property type="entry name" value="TRANSCRIPTIONAL REPRESSOR OF EMRAB OPERON"/>
    <property type="match status" value="1"/>
</dbReference>
<evidence type="ECO:0000256" key="2">
    <source>
        <dbReference type="ARBA" id="ARBA00023125"/>
    </source>
</evidence>
<name>A0A4Y6V589_SACBS</name>
<dbReference type="Proteomes" id="UP000316968">
    <property type="component" value="Chromosome"/>
</dbReference>
<dbReference type="InterPro" id="IPR036390">
    <property type="entry name" value="WH_DNA-bd_sf"/>
</dbReference>
<dbReference type="KEGG" id="saca:FFV09_11595"/>
<keyword evidence="6" id="KW-1185">Reference proteome</keyword>
<reference evidence="5 6" key="1">
    <citation type="submission" date="2019-06" db="EMBL/GenBank/DDBJ databases">
        <title>Saccharibacillus brassicae sp. nov., an endophytic bacterium isolated from Chinese cabbage seeds (Brassica pekinensis).</title>
        <authorList>
            <person name="Jiang L."/>
            <person name="Lee J."/>
            <person name="Kim S.W."/>
        </authorList>
    </citation>
    <scope>NUCLEOTIDE SEQUENCE [LARGE SCALE GENOMIC DNA]</scope>
    <source>
        <strain evidence="6">KCTC 43072 / ATSA2</strain>
    </source>
</reference>